<proteinExistence type="predicted"/>
<dbReference type="Proteomes" id="UP000039324">
    <property type="component" value="Unassembled WGS sequence"/>
</dbReference>
<sequence length="340" mass="37924">MDPGRCALGDVPIVLSRWPVHRKELLGRVVSEYNAGRAGDESDAIVALSAICAKSHIGEPFIQDVLQLPDVVLRQASARMSPYARSVLLYAIVSSGDRQELAEEIRQHGMKACLEIVEGIDQDVCWDIRSDVPWACQVADLPHDVVRKVMTTVAEACVSGRLWEIGVRDLIRRCNPCLINRISVWDIRGSRQIIRACNVLRPPPSELRAALGVQVPTDVGTSAERTPASLFRNARRQYTGVNADRFAHLLPGVLRTSKLQWNPIDHLHIAGDIVRMLDSCDDDGACQQVVQALCQNRAVLCREAFEVMLESTNRAHRDAAQRRSQRFLMPLFQNEDGRPV</sequence>
<dbReference type="EMBL" id="OVEO01000017">
    <property type="protein sequence ID" value="SPR01340.1"/>
    <property type="molecule type" value="Genomic_DNA"/>
</dbReference>
<geneLocation type="mitochondrion" evidence="2"/>
<evidence type="ECO:0000313" key="4">
    <source>
        <dbReference type="Proteomes" id="UP000290189"/>
    </source>
</evidence>
<reference evidence="1 3" key="1">
    <citation type="submission" date="2015-02" db="EMBL/GenBank/DDBJ databases">
        <authorList>
            <person name="Chooi Y.-H."/>
        </authorList>
    </citation>
    <scope>NUCLEOTIDE SEQUENCE [LARGE SCALE GENOMIC DNA]</scope>
    <source>
        <strain evidence="1">E3</strain>
    </source>
</reference>
<reference evidence="2 4" key="2">
    <citation type="submission" date="2018-03" db="EMBL/GenBank/DDBJ databases">
        <authorList>
            <person name="Fogelqvist J."/>
        </authorList>
    </citation>
    <scope>NUCLEOTIDE SEQUENCE [LARGE SCALE GENOMIC DNA]</scope>
</reference>
<keyword evidence="2" id="KW-0496">Mitochondrion</keyword>
<dbReference type="Proteomes" id="UP000290189">
    <property type="component" value="Unassembled WGS sequence"/>
</dbReference>
<evidence type="ECO:0000313" key="2">
    <source>
        <dbReference type="EMBL" id="SPR01340.1"/>
    </source>
</evidence>
<keyword evidence="3" id="KW-1185">Reference proteome</keyword>
<organism evidence="1 3">
    <name type="scientific">Plasmodiophora brassicae</name>
    <name type="common">Clubroot disease agent</name>
    <dbReference type="NCBI Taxonomy" id="37360"/>
    <lineage>
        <taxon>Eukaryota</taxon>
        <taxon>Sar</taxon>
        <taxon>Rhizaria</taxon>
        <taxon>Endomyxa</taxon>
        <taxon>Phytomyxea</taxon>
        <taxon>Plasmodiophorida</taxon>
        <taxon>Plasmodiophoridae</taxon>
        <taxon>Plasmodiophora</taxon>
    </lineage>
</organism>
<dbReference type="EMBL" id="CDSF01000112">
    <property type="protein sequence ID" value="CEP01307.1"/>
    <property type="molecule type" value="Genomic_DNA"/>
</dbReference>
<evidence type="ECO:0000313" key="3">
    <source>
        <dbReference type="Proteomes" id="UP000039324"/>
    </source>
</evidence>
<protein>
    <submittedName>
        <fullName evidence="1">Uncharacterized protein</fullName>
    </submittedName>
</protein>
<dbReference type="AlphaFoldDB" id="A0A0G4J1B9"/>
<gene>
    <name evidence="1" type="ORF">PBRA_001913</name>
    <name evidence="2" type="ORF">PLBR_LOCUS8555</name>
</gene>
<accession>A0A0G4J1B9</accession>
<name>A0A0G4J1B9_PLABS</name>
<evidence type="ECO:0000313" key="1">
    <source>
        <dbReference type="EMBL" id="CEP01307.1"/>
    </source>
</evidence>